<accession>H6L765</accession>
<gene>
    <name evidence="1" type="ordered locus">SGRA_3941</name>
</gene>
<dbReference type="STRING" id="984262.SGRA_3941"/>
<protein>
    <submittedName>
        <fullName evidence="1">Uncharacterized protein</fullName>
    </submittedName>
</protein>
<dbReference type="KEGG" id="sgn:SGRA_3941"/>
<evidence type="ECO:0000313" key="1">
    <source>
        <dbReference type="EMBL" id="AFC26656.1"/>
    </source>
</evidence>
<dbReference type="AlphaFoldDB" id="H6L765"/>
<proteinExistence type="predicted"/>
<sequence>MKEESTVYDIGLLMEDEMAQWLSAYAAALGLSVFCFKAPSSRSELALLRPAAQFFLWQFKEEGKMKDWGYKVQSRRGKAFAHQQMKALGEKKLRLPSSAQFRQFPLAQLEAIEEEEESFICWHSQAGMELQAVRCRYLILSKGCPEKYIEQFELLQQALPQLEKPLQHYQLKSKDKKRQRELLLLGQKAYTLEDDGQDLHYRFYGQDWSPEEEERLLPGPALKSEKKLSKAYRLKNWRKGRLFVLGPLAHHLPAYFGLTSSLFWEEMGNLLWRLAYIQAGYLAEEPLLAAWEEEQGRDWQKVFGLQKELLKKQASFWSRLKEYWRGADFWAQRLAARKNPLLPNLPLEDAFERKTKLWAIKQKGFLLLGLAANPVDLLAPKELALFARLRSQFVGLYQDRLPEQPRFAAAYQLPKLKELGRPGSLLLVGPQGCILAVLKSRKKIQAFCKRLEQEYPEPIKIEEEACEED</sequence>
<dbReference type="RefSeq" id="WP_015694238.1">
    <property type="nucleotide sequence ID" value="NC_016940.1"/>
</dbReference>
<evidence type="ECO:0000313" key="2">
    <source>
        <dbReference type="Proteomes" id="UP000007519"/>
    </source>
</evidence>
<reference evidence="1 2" key="1">
    <citation type="journal article" date="2012" name="Stand. Genomic Sci.">
        <title>Complete genome sequencing and analysis of Saprospira grandis str. Lewin, a predatory marine bacterium.</title>
        <authorList>
            <person name="Saw J.H."/>
            <person name="Yuryev A."/>
            <person name="Kanbe M."/>
            <person name="Hou S."/>
            <person name="Young A.G."/>
            <person name="Aizawa S."/>
            <person name="Alam M."/>
        </authorList>
    </citation>
    <scope>NUCLEOTIDE SEQUENCE [LARGE SCALE GENOMIC DNA]</scope>
    <source>
        <strain evidence="1 2">Lewin</strain>
    </source>
</reference>
<organism evidence="1 2">
    <name type="scientific">Saprospira grandis (strain Lewin)</name>
    <dbReference type="NCBI Taxonomy" id="984262"/>
    <lineage>
        <taxon>Bacteria</taxon>
        <taxon>Pseudomonadati</taxon>
        <taxon>Bacteroidota</taxon>
        <taxon>Saprospiria</taxon>
        <taxon>Saprospirales</taxon>
        <taxon>Saprospiraceae</taxon>
        <taxon>Saprospira</taxon>
    </lineage>
</organism>
<dbReference type="HOGENOM" id="CLU_599766_0_0_10"/>
<dbReference type="Proteomes" id="UP000007519">
    <property type="component" value="Chromosome"/>
</dbReference>
<name>H6L765_SAPGL</name>
<keyword evidence="2" id="KW-1185">Reference proteome</keyword>
<dbReference type="EMBL" id="CP002831">
    <property type="protein sequence ID" value="AFC26656.1"/>
    <property type="molecule type" value="Genomic_DNA"/>
</dbReference>